<evidence type="ECO:0000313" key="2">
    <source>
        <dbReference type="EMBL" id="RLV59894.1"/>
    </source>
</evidence>
<evidence type="ECO:0000256" key="1">
    <source>
        <dbReference type="SAM" id="MobiDB-lite"/>
    </source>
</evidence>
<dbReference type="EMBL" id="QZEI01000024">
    <property type="protein sequence ID" value="RLV59894.1"/>
    <property type="molecule type" value="Genomic_DNA"/>
</dbReference>
<feature type="region of interest" description="Disordered" evidence="1">
    <location>
        <begin position="113"/>
        <end position="136"/>
    </location>
</feature>
<feature type="compositionally biased region" description="Polar residues" evidence="1">
    <location>
        <begin position="117"/>
        <end position="126"/>
    </location>
</feature>
<dbReference type="AlphaFoldDB" id="A0A3L8PWZ6"/>
<name>A0A3L8PWZ6_9GAMM</name>
<keyword evidence="3" id="KW-1185">Reference proteome</keyword>
<accession>A0A3L8PWZ6</accession>
<gene>
    <name evidence="2" type="ORF">D5018_09420</name>
</gene>
<organism evidence="2 3">
    <name type="scientific">Parashewanella curva</name>
    <dbReference type="NCBI Taxonomy" id="2338552"/>
    <lineage>
        <taxon>Bacteria</taxon>
        <taxon>Pseudomonadati</taxon>
        <taxon>Pseudomonadota</taxon>
        <taxon>Gammaproteobacteria</taxon>
        <taxon>Alteromonadales</taxon>
        <taxon>Shewanellaceae</taxon>
        <taxon>Parashewanella</taxon>
    </lineage>
</organism>
<sequence>LVAQHPTSSVVGKKSTIDEHMPEAHQYQNYKWTPERIMSWGNAIGASTENVVQQLMLKQKHPAQAFNSCLGILNLSRRYGDARLEQACQDALMAEKPYYGFIKNLLEHHREGKLVSDPTTTPNIQHRNVRGPDSYH</sequence>
<feature type="non-terminal residue" evidence="2">
    <location>
        <position position="1"/>
    </location>
</feature>
<comment type="caution">
    <text evidence="2">The sequence shown here is derived from an EMBL/GenBank/DDBJ whole genome shotgun (WGS) entry which is preliminary data.</text>
</comment>
<reference evidence="2 3" key="1">
    <citation type="submission" date="2018-09" db="EMBL/GenBank/DDBJ databases">
        <title>Phylogeny of the Shewanellaceae, and recommendation for two new genera, Pseudoshewanella and Parashewanella.</title>
        <authorList>
            <person name="Wang G."/>
        </authorList>
    </citation>
    <scope>NUCLEOTIDE SEQUENCE [LARGE SCALE GENOMIC DNA]</scope>
    <source>
        <strain evidence="2 3">C51</strain>
    </source>
</reference>
<proteinExistence type="predicted"/>
<dbReference type="Proteomes" id="UP000281474">
    <property type="component" value="Unassembled WGS sequence"/>
</dbReference>
<protein>
    <submittedName>
        <fullName evidence="2">IS21 family transposase</fullName>
    </submittedName>
</protein>
<evidence type="ECO:0000313" key="3">
    <source>
        <dbReference type="Proteomes" id="UP000281474"/>
    </source>
</evidence>